<gene>
    <name evidence="6" type="primary">USP45_1</name>
    <name evidence="6" type="ORF">ILYODFUR_002996</name>
</gene>
<feature type="domain" description="USP" evidence="5">
    <location>
        <begin position="1"/>
        <end position="553"/>
    </location>
</feature>
<comment type="caution">
    <text evidence="6">The sequence shown here is derived from an EMBL/GenBank/DDBJ whole genome shotgun (WGS) entry which is preliminary data.</text>
</comment>
<dbReference type="EC" id="3.4.19.12" evidence="2"/>
<dbReference type="SUPFAM" id="SSF54001">
    <property type="entry name" value="Cysteine proteinases"/>
    <property type="match status" value="1"/>
</dbReference>
<reference evidence="6 7" key="1">
    <citation type="submission" date="2021-06" db="EMBL/GenBank/DDBJ databases">
        <authorList>
            <person name="Palmer J.M."/>
        </authorList>
    </citation>
    <scope>NUCLEOTIDE SEQUENCE [LARGE SCALE GENOMIC DNA]</scope>
    <source>
        <strain evidence="7">if_2019</strain>
        <tissue evidence="6">Muscle</tissue>
    </source>
</reference>
<feature type="region of interest" description="Disordered" evidence="4">
    <location>
        <begin position="139"/>
        <end position="202"/>
    </location>
</feature>
<organism evidence="6 7">
    <name type="scientific">Ilyodon furcidens</name>
    <name type="common">goldbreast splitfin</name>
    <dbReference type="NCBI Taxonomy" id="33524"/>
    <lineage>
        <taxon>Eukaryota</taxon>
        <taxon>Metazoa</taxon>
        <taxon>Chordata</taxon>
        <taxon>Craniata</taxon>
        <taxon>Vertebrata</taxon>
        <taxon>Euteleostomi</taxon>
        <taxon>Actinopterygii</taxon>
        <taxon>Neopterygii</taxon>
        <taxon>Teleostei</taxon>
        <taxon>Neoteleostei</taxon>
        <taxon>Acanthomorphata</taxon>
        <taxon>Ovalentaria</taxon>
        <taxon>Atherinomorphae</taxon>
        <taxon>Cyprinodontiformes</taxon>
        <taxon>Goodeidae</taxon>
        <taxon>Ilyodon</taxon>
    </lineage>
</organism>
<dbReference type="PROSITE" id="PS00973">
    <property type="entry name" value="USP_2"/>
    <property type="match status" value="1"/>
</dbReference>
<dbReference type="InterPro" id="IPR001394">
    <property type="entry name" value="Peptidase_C19_UCH"/>
</dbReference>
<feature type="region of interest" description="Disordered" evidence="4">
    <location>
        <begin position="317"/>
        <end position="348"/>
    </location>
</feature>
<dbReference type="PROSITE" id="PS50235">
    <property type="entry name" value="USP_3"/>
    <property type="match status" value="1"/>
</dbReference>
<dbReference type="Proteomes" id="UP001482620">
    <property type="component" value="Unassembled WGS sequence"/>
</dbReference>
<dbReference type="Pfam" id="PF00443">
    <property type="entry name" value="UCH"/>
    <property type="match status" value="1"/>
</dbReference>
<dbReference type="GO" id="GO:0016787">
    <property type="term" value="F:hydrolase activity"/>
    <property type="evidence" value="ECO:0007669"/>
    <property type="project" value="UniProtKB-KW"/>
</dbReference>
<evidence type="ECO:0000256" key="2">
    <source>
        <dbReference type="ARBA" id="ARBA00012759"/>
    </source>
</evidence>
<feature type="compositionally biased region" description="Low complexity" evidence="4">
    <location>
        <begin position="257"/>
        <end position="293"/>
    </location>
</feature>
<evidence type="ECO:0000256" key="4">
    <source>
        <dbReference type="SAM" id="MobiDB-lite"/>
    </source>
</evidence>
<dbReference type="InterPro" id="IPR050185">
    <property type="entry name" value="Ub_carboxyl-term_hydrolase"/>
</dbReference>
<dbReference type="EMBL" id="JAHRIQ010092832">
    <property type="protein sequence ID" value="MEQ2250633.1"/>
    <property type="molecule type" value="Genomic_DNA"/>
</dbReference>
<sequence length="554" mass="60759">MSRLARQAWCEQQDMSMKMKNVSAKTKQNRAPRFKGYQQQDSQELLHYLLDSIRVEETKRVKAAILKAFNNPTEKTADEETKLQVKAFGKEGVRMTFVDRIFVGELTNTIMCEECEHISTVKEAFIDISLPIIEERILKPSNPGRLGKGSREQDIHAAHSDQVVSAAHSANKNSRKLSGPKQLNRRSSSSVEEKGASCGAERAEEEAVAGGSARGVSVCKMAAAGSLSDGSERDTGAQDSSNDADSEASESEWAPRPSSHGHGHTTPSSSTSTLTPSPTPVSSSSPASSSASTKQCGAVGQLVTAVSKVNLGFSPGDMSTSTHCSPEEQGETQSRDHLHHQHHQGAFQALSHSYTPTSKECSIQSCLHQFTSVELLMGNNKLLCENCTERRQKQLRKSSSTDKKVEKIYTSARKQMLISLLPPVITLHLKRFHQAGMNLRKVNRHVDFPLILDLAPFCSASCMNLATGGRVLYSLYGIVEHSGSMRGGHYTAYVRVRAPQRRTEQRHKNLSGAKDASSSSQGQWVYVSDTTVQTVPESRVLSSQAYLLFYEEML</sequence>
<dbReference type="PANTHER" id="PTHR21646:SF34">
    <property type="entry name" value="UBIQUITIN CARBOXYL-TERMINAL HYDROLASE 45"/>
    <property type="match status" value="1"/>
</dbReference>
<evidence type="ECO:0000259" key="5">
    <source>
        <dbReference type="PROSITE" id="PS50235"/>
    </source>
</evidence>
<accession>A0ABV0V2N1</accession>
<evidence type="ECO:0000256" key="1">
    <source>
        <dbReference type="ARBA" id="ARBA00000707"/>
    </source>
</evidence>
<evidence type="ECO:0000256" key="3">
    <source>
        <dbReference type="ARBA" id="ARBA00022801"/>
    </source>
</evidence>
<evidence type="ECO:0000313" key="7">
    <source>
        <dbReference type="Proteomes" id="UP001482620"/>
    </source>
</evidence>
<dbReference type="InterPro" id="IPR018200">
    <property type="entry name" value="USP_CS"/>
</dbReference>
<dbReference type="InterPro" id="IPR038765">
    <property type="entry name" value="Papain-like_cys_pep_sf"/>
</dbReference>
<dbReference type="InterPro" id="IPR028889">
    <property type="entry name" value="USP"/>
</dbReference>
<comment type="catalytic activity">
    <reaction evidence="1">
        <text>Thiol-dependent hydrolysis of ester, thioester, amide, peptide and isopeptide bonds formed by the C-terminal Gly of ubiquitin (a 76-residue protein attached to proteins as an intracellular targeting signal).</text>
        <dbReference type="EC" id="3.4.19.12"/>
    </reaction>
</comment>
<feature type="region of interest" description="Disordered" evidence="4">
    <location>
        <begin position="226"/>
        <end position="293"/>
    </location>
</feature>
<name>A0ABV0V2N1_9TELE</name>
<dbReference type="PANTHER" id="PTHR21646">
    <property type="entry name" value="UBIQUITIN CARBOXYL-TERMINAL HYDROLASE"/>
    <property type="match status" value="1"/>
</dbReference>
<dbReference type="CDD" id="cd02667">
    <property type="entry name" value="Peptidase_C19K"/>
    <property type="match status" value="1"/>
</dbReference>
<protein>
    <recommendedName>
        <fullName evidence="2">ubiquitinyl hydrolase 1</fullName>
        <ecNumber evidence="2">3.4.19.12</ecNumber>
    </recommendedName>
</protein>
<dbReference type="Gene3D" id="3.90.70.10">
    <property type="entry name" value="Cysteine proteinases"/>
    <property type="match status" value="2"/>
</dbReference>
<feature type="compositionally biased region" description="Basic and acidic residues" evidence="4">
    <location>
        <begin position="149"/>
        <end position="159"/>
    </location>
</feature>
<proteinExistence type="predicted"/>
<evidence type="ECO:0000313" key="6">
    <source>
        <dbReference type="EMBL" id="MEQ2250633.1"/>
    </source>
</evidence>
<keyword evidence="3 6" id="KW-0378">Hydrolase</keyword>
<keyword evidence="7" id="KW-1185">Reference proteome</keyword>